<dbReference type="EMBL" id="AMZH03019433">
    <property type="protein sequence ID" value="RRT40371.1"/>
    <property type="molecule type" value="Genomic_DNA"/>
</dbReference>
<sequence>MFCSYLQRRSASDKSFSYEKLVYISLYQRSTSCTGASYICTLAEKVKELNPGDQSMKLSDIEVAAFGSRARLEKQALTTVYFLSSYS</sequence>
<gene>
    <name evidence="1" type="ORF">B296_00035310</name>
</gene>
<reference evidence="1 2" key="1">
    <citation type="journal article" date="2014" name="Agronomy (Basel)">
        <title>A Draft Genome Sequence for Ensete ventricosum, the Drought-Tolerant Tree Against Hunger.</title>
        <authorList>
            <person name="Harrison J."/>
            <person name="Moore K.A."/>
            <person name="Paszkiewicz K."/>
            <person name="Jones T."/>
            <person name="Grant M."/>
            <person name="Ambacheew D."/>
            <person name="Muzemil S."/>
            <person name="Studholme D.J."/>
        </authorList>
    </citation>
    <scope>NUCLEOTIDE SEQUENCE [LARGE SCALE GENOMIC DNA]</scope>
</reference>
<comment type="caution">
    <text evidence="1">The sequence shown here is derived from an EMBL/GenBank/DDBJ whole genome shotgun (WGS) entry which is preliminary data.</text>
</comment>
<evidence type="ECO:0000313" key="1">
    <source>
        <dbReference type="EMBL" id="RRT40371.1"/>
    </source>
</evidence>
<protein>
    <submittedName>
        <fullName evidence="1">Uncharacterized protein</fullName>
    </submittedName>
</protein>
<dbReference type="Proteomes" id="UP000287651">
    <property type="component" value="Unassembled WGS sequence"/>
</dbReference>
<proteinExistence type="predicted"/>
<organism evidence="1 2">
    <name type="scientific">Ensete ventricosum</name>
    <name type="common">Abyssinian banana</name>
    <name type="synonym">Musa ensete</name>
    <dbReference type="NCBI Taxonomy" id="4639"/>
    <lineage>
        <taxon>Eukaryota</taxon>
        <taxon>Viridiplantae</taxon>
        <taxon>Streptophyta</taxon>
        <taxon>Embryophyta</taxon>
        <taxon>Tracheophyta</taxon>
        <taxon>Spermatophyta</taxon>
        <taxon>Magnoliopsida</taxon>
        <taxon>Liliopsida</taxon>
        <taxon>Zingiberales</taxon>
        <taxon>Musaceae</taxon>
        <taxon>Ensete</taxon>
    </lineage>
</organism>
<accession>A0A426XLQ7</accession>
<evidence type="ECO:0000313" key="2">
    <source>
        <dbReference type="Proteomes" id="UP000287651"/>
    </source>
</evidence>
<name>A0A426XLQ7_ENSVE</name>
<dbReference type="AlphaFoldDB" id="A0A426XLQ7"/>